<sequence length="66" mass="7683">MFENVSGCLSLVEKNATPKMTKELGPFYHDKQKIKVDTRKGETCIALQVYSEQKFSKFNFIIEDDY</sequence>
<dbReference type="EMBL" id="NJHN03000054">
    <property type="protein sequence ID" value="KAH9419720.1"/>
    <property type="molecule type" value="Genomic_DNA"/>
</dbReference>
<accession>A0ABQ8JAU8</accession>
<organism evidence="1 2">
    <name type="scientific">Dermatophagoides pteronyssinus</name>
    <name type="common">European house dust mite</name>
    <dbReference type="NCBI Taxonomy" id="6956"/>
    <lineage>
        <taxon>Eukaryota</taxon>
        <taxon>Metazoa</taxon>
        <taxon>Ecdysozoa</taxon>
        <taxon>Arthropoda</taxon>
        <taxon>Chelicerata</taxon>
        <taxon>Arachnida</taxon>
        <taxon>Acari</taxon>
        <taxon>Acariformes</taxon>
        <taxon>Sarcoptiformes</taxon>
        <taxon>Astigmata</taxon>
        <taxon>Psoroptidia</taxon>
        <taxon>Analgoidea</taxon>
        <taxon>Pyroglyphidae</taxon>
        <taxon>Dermatophagoidinae</taxon>
        <taxon>Dermatophagoides</taxon>
    </lineage>
</organism>
<evidence type="ECO:0000313" key="2">
    <source>
        <dbReference type="Proteomes" id="UP000887458"/>
    </source>
</evidence>
<protein>
    <submittedName>
        <fullName evidence="1">Uncharacterized protein</fullName>
    </submittedName>
</protein>
<evidence type="ECO:0000313" key="1">
    <source>
        <dbReference type="EMBL" id="KAH9419720.1"/>
    </source>
</evidence>
<name>A0ABQ8JAU8_DERPT</name>
<dbReference type="Proteomes" id="UP000887458">
    <property type="component" value="Unassembled WGS sequence"/>
</dbReference>
<reference evidence="1 2" key="1">
    <citation type="journal article" date="2018" name="J. Allergy Clin. Immunol.">
        <title>High-quality assembly of Dermatophagoides pteronyssinus genome and transcriptome reveals a wide range of novel allergens.</title>
        <authorList>
            <person name="Liu X.Y."/>
            <person name="Yang K.Y."/>
            <person name="Wang M.Q."/>
            <person name="Kwok J.S."/>
            <person name="Zeng X."/>
            <person name="Yang Z."/>
            <person name="Xiao X.J."/>
            <person name="Lau C.P."/>
            <person name="Li Y."/>
            <person name="Huang Z.M."/>
            <person name="Ba J.G."/>
            <person name="Yim A.K."/>
            <person name="Ouyang C.Y."/>
            <person name="Ngai S.M."/>
            <person name="Chan T.F."/>
            <person name="Leung E.L."/>
            <person name="Liu L."/>
            <person name="Liu Z.G."/>
            <person name="Tsui S.K."/>
        </authorList>
    </citation>
    <scope>NUCLEOTIDE SEQUENCE [LARGE SCALE GENOMIC DNA]</scope>
    <source>
        <strain evidence="1">Derp</strain>
    </source>
</reference>
<gene>
    <name evidence="1" type="ORF">DERP_001550</name>
</gene>
<reference evidence="1 2" key="2">
    <citation type="journal article" date="2022" name="Mol. Biol. Evol.">
        <title>Comparative Genomics Reveals Insights into the Divergent Evolution of Astigmatic Mites and Household Pest Adaptations.</title>
        <authorList>
            <person name="Xiong Q."/>
            <person name="Wan A.T."/>
            <person name="Liu X."/>
            <person name="Fung C.S."/>
            <person name="Xiao X."/>
            <person name="Malainual N."/>
            <person name="Hou J."/>
            <person name="Wang L."/>
            <person name="Wang M."/>
            <person name="Yang K.Y."/>
            <person name="Cui Y."/>
            <person name="Leung E.L."/>
            <person name="Nong W."/>
            <person name="Shin S.K."/>
            <person name="Au S.W."/>
            <person name="Jeong K.Y."/>
            <person name="Chew F.T."/>
            <person name="Hui J.H."/>
            <person name="Leung T.F."/>
            <person name="Tungtrongchitr A."/>
            <person name="Zhong N."/>
            <person name="Liu Z."/>
            <person name="Tsui S.K."/>
        </authorList>
    </citation>
    <scope>NUCLEOTIDE SEQUENCE [LARGE SCALE GENOMIC DNA]</scope>
    <source>
        <strain evidence="1">Derp</strain>
    </source>
</reference>
<keyword evidence="2" id="KW-1185">Reference proteome</keyword>
<comment type="caution">
    <text evidence="1">The sequence shown here is derived from an EMBL/GenBank/DDBJ whole genome shotgun (WGS) entry which is preliminary data.</text>
</comment>
<proteinExistence type="predicted"/>